<keyword evidence="1" id="KW-0479">Metal-binding</keyword>
<dbReference type="RefSeq" id="XP_009063213.1">
    <property type="nucleotide sequence ID" value="XM_009064965.1"/>
</dbReference>
<dbReference type="GO" id="GO:0005509">
    <property type="term" value="F:calcium ion binding"/>
    <property type="evidence" value="ECO:0007669"/>
    <property type="project" value="InterPro"/>
</dbReference>
<dbReference type="InterPro" id="IPR002048">
    <property type="entry name" value="EF_hand_dom"/>
</dbReference>
<feature type="domain" description="EF-hand" evidence="5">
    <location>
        <begin position="1"/>
        <end position="34"/>
    </location>
</feature>
<dbReference type="GeneID" id="20252264"/>
<dbReference type="Gene3D" id="1.10.238.10">
    <property type="entry name" value="EF-hand"/>
    <property type="match status" value="2"/>
</dbReference>
<dbReference type="InterPro" id="IPR018247">
    <property type="entry name" value="EF_Hand_1_Ca_BS"/>
</dbReference>
<dbReference type="FunFam" id="1.10.238.10:FF:000336">
    <property type="entry name" value="HLH domain-containing protein"/>
    <property type="match status" value="1"/>
</dbReference>
<feature type="domain" description="EF-hand" evidence="5">
    <location>
        <begin position="35"/>
        <end position="70"/>
    </location>
</feature>
<accession>V4BAN1</accession>
<dbReference type="AlphaFoldDB" id="V4BAN1"/>
<evidence type="ECO:0000256" key="1">
    <source>
        <dbReference type="ARBA" id="ARBA00022723"/>
    </source>
</evidence>
<evidence type="ECO:0000313" key="6">
    <source>
        <dbReference type="EMBL" id="ESO86039.1"/>
    </source>
</evidence>
<proteinExistence type="predicted"/>
<dbReference type="CTD" id="20252264"/>
<evidence type="ECO:0000259" key="5">
    <source>
        <dbReference type="PROSITE" id="PS50222"/>
    </source>
</evidence>
<dbReference type="KEGG" id="lgi:LOTGIDRAFT_77179"/>
<dbReference type="OMA" id="VHRIMNS"/>
<protein>
    <recommendedName>
        <fullName evidence="5">EF-hand domain-containing protein</fullName>
    </recommendedName>
</protein>
<dbReference type="FunFam" id="1.10.238.10:FF:000001">
    <property type="entry name" value="Calmodulin 1"/>
    <property type="match status" value="1"/>
</dbReference>
<dbReference type="PROSITE" id="PS50222">
    <property type="entry name" value="EF_HAND_2"/>
    <property type="match status" value="4"/>
</dbReference>
<organism evidence="6 7">
    <name type="scientific">Lottia gigantea</name>
    <name type="common">Giant owl limpet</name>
    <dbReference type="NCBI Taxonomy" id="225164"/>
    <lineage>
        <taxon>Eukaryota</taxon>
        <taxon>Metazoa</taxon>
        <taxon>Spiralia</taxon>
        <taxon>Lophotrochozoa</taxon>
        <taxon>Mollusca</taxon>
        <taxon>Gastropoda</taxon>
        <taxon>Patellogastropoda</taxon>
        <taxon>Lottioidea</taxon>
        <taxon>Lottiidae</taxon>
        <taxon>Lottia</taxon>
    </lineage>
</organism>
<dbReference type="PROSITE" id="PS00018">
    <property type="entry name" value="EF_HAND_1"/>
    <property type="match status" value="3"/>
</dbReference>
<feature type="non-terminal residue" evidence="6">
    <location>
        <position position="1"/>
    </location>
</feature>
<evidence type="ECO:0000256" key="2">
    <source>
        <dbReference type="ARBA" id="ARBA00022737"/>
    </source>
</evidence>
<dbReference type="HOGENOM" id="CLU_061288_2_0_1"/>
<feature type="non-terminal residue" evidence="6">
    <location>
        <position position="143"/>
    </location>
</feature>
<evidence type="ECO:0000313" key="7">
    <source>
        <dbReference type="Proteomes" id="UP000030746"/>
    </source>
</evidence>
<dbReference type="Pfam" id="PF13499">
    <property type="entry name" value="EF-hand_7"/>
    <property type="match status" value="2"/>
</dbReference>
<evidence type="ECO:0000256" key="3">
    <source>
        <dbReference type="ARBA" id="ARBA00022837"/>
    </source>
</evidence>
<dbReference type="CDD" id="cd00051">
    <property type="entry name" value="EFh"/>
    <property type="match status" value="2"/>
</dbReference>
<dbReference type="PANTHER" id="PTHR23048:SF59">
    <property type="entry name" value="EF-HAND SUPERFAMILY PROTEIN"/>
    <property type="match status" value="1"/>
</dbReference>
<dbReference type="SUPFAM" id="SSF47473">
    <property type="entry name" value="EF-hand"/>
    <property type="match status" value="1"/>
</dbReference>
<dbReference type="SMART" id="SM00054">
    <property type="entry name" value="EFh"/>
    <property type="match status" value="4"/>
</dbReference>
<keyword evidence="7" id="KW-1185">Reference proteome</keyword>
<dbReference type="STRING" id="225164.V4BAN1"/>
<feature type="domain" description="EF-hand" evidence="5">
    <location>
        <begin position="120"/>
        <end position="143"/>
    </location>
</feature>
<dbReference type="Proteomes" id="UP000030746">
    <property type="component" value="Unassembled WGS sequence"/>
</dbReference>
<feature type="domain" description="EF-hand" evidence="5">
    <location>
        <begin position="84"/>
        <end position="119"/>
    </location>
</feature>
<keyword evidence="4" id="KW-0514">Muscle protein</keyword>
<sequence>IPELKQTFDLFDKNQDGKISSEELGCVLRTLGHDYTAIEIDEMIKNADTNENGYVEYDEFLQLMKRWSTTNPPGAAAVVEPELTDEEKRKETFAIFDMDGNGYIDEHELRYVMRRLGENLQEADVKAMFQLADLNGDGLIDYE</sequence>
<evidence type="ECO:0000256" key="4">
    <source>
        <dbReference type="ARBA" id="ARBA00023179"/>
    </source>
</evidence>
<name>V4BAN1_LOTGI</name>
<keyword evidence="2" id="KW-0677">Repeat</keyword>
<dbReference type="InterPro" id="IPR050230">
    <property type="entry name" value="CALM/Myosin/TropC-like"/>
</dbReference>
<dbReference type="OrthoDB" id="26525at2759"/>
<dbReference type="InterPro" id="IPR011992">
    <property type="entry name" value="EF-hand-dom_pair"/>
</dbReference>
<dbReference type="PANTHER" id="PTHR23048">
    <property type="entry name" value="MYOSIN LIGHT CHAIN 1, 3"/>
    <property type="match status" value="1"/>
</dbReference>
<reference evidence="6 7" key="1">
    <citation type="journal article" date="2013" name="Nature">
        <title>Insights into bilaterian evolution from three spiralian genomes.</title>
        <authorList>
            <person name="Simakov O."/>
            <person name="Marletaz F."/>
            <person name="Cho S.J."/>
            <person name="Edsinger-Gonzales E."/>
            <person name="Havlak P."/>
            <person name="Hellsten U."/>
            <person name="Kuo D.H."/>
            <person name="Larsson T."/>
            <person name="Lv J."/>
            <person name="Arendt D."/>
            <person name="Savage R."/>
            <person name="Osoegawa K."/>
            <person name="de Jong P."/>
            <person name="Grimwood J."/>
            <person name="Chapman J.A."/>
            <person name="Shapiro H."/>
            <person name="Aerts A."/>
            <person name="Otillar R.P."/>
            <person name="Terry A.Y."/>
            <person name="Boore J.L."/>
            <person name="Grigoriev I.V."/>
            <person name="Lindberg D.R."/>
            <person name="Seaver E.C."/>
            <person name="Weisblat D.A."/>
            <person name="Putnam N.H."/>
            <person name="Rokhsar D.S."/>
        </authorList>
    </citation>
    <scope>NUCLEOTIDE SEQUENCE [LARGE SCALE GENOMIC DNA]</scope>
</reference>
<dbReference type="GO" id="GO:0016460">
    <property type="term" value="C:myosin II complex"/>
    <property type="evidence" value="ECO:0007669"/>
    <property type="project" value="TreeGrafter"/>
</dbReference>
<dbReference type="EMBL" id="KB203188">
    <property type="protein sequence ID" value="ESO86039.1"/>
    <property type="molecule type" value="Genomic_DNA"/>
</dbReference>
<gene>
    <name evidence="6" type="ORF">LOTGIDRAFT_77179</name>
</gene>
<keyword evidence="3" id="KW-0106">Calcium</keyword>